<dbReference type="RefSeq" id="WP_214420438.1">
    <property type="nucleotide sequence ID" value="NZ_CP075546.1"/>
</dbReference>
<evidence type="ECO:0000313" key="2">
    <source>
        <dbReference type="Proteomes" id="UP000680656"/>
    </source>
</evidence>
<gene>
    <name evidence="1" type="ORF">KHC33_03760</name>
</gene>
<dbReference type="GeneID" id="65096270"/>
<organism evidence="1 2">
    <name type="scientific">Methanospirillum purgamenti</name>
    <dbReference type="NCBI Taxonomy" id="2834276"/>
    <lineage>
        <taxon>Archaea</taxon>
        <taxon>Methanobacteriati</taxon>
        <taxon>Methanobacteriota</taxon>
        <taxon>Stenosarchaea group</taxon>
        <taxon>Methanomicrobia</taxon>
        <taxon>Methanomicrobiales</taxon>
        <taxon>Methanospirillaceae</taxon>
        <taxon>Methanospirillum</taxon>
    </lineage>
</organism>
<name>A0A8E7B3F3_9EURY</name>
<keyword evidence="2" id="KW-1185">Reference proteome</keyword>
<reference evidence="1 2" key="1">
    <citation type="submission" date="2021-05" db="EMBL/GenBank/DDBJ databases">
        <title>A novel Methanospirillum isolate from a pyrite-forming mixed culture.</title>
        <authorList>
            <person name="Bunk B."/>
            <person name="Sproer C."/>
            <person name="Spring S."/>
            <person name="Pester M."/>
        </authorList>
    </citation>
    <scope>NUCLEOTIDE SEQUENCE [LARGE SCALE GENOMIC DNA]</scope>
    <source>
        <strain evidence="1 2">J.3.6.1-F.2.7.3</strain>
    </source>
</reference>
<dbReference type="AlphaFoldDB" id="A0A8E7B3F3"/>
<dbReference type="EMBL" id="CP075546">
    <property type="protein sequence ID" value="QVV89646.1"/>
    <property type="molecule type" value="Genomic_DNA"/>
</dbReference>
<dbReference type="Proteomes" id="UP000680656">
    <property type="component" value="Chromosome"/>
</dbReference>
<accession>A0A8E7B3F3</accession>
<sequence length="49" mass="5804">MISKQIGHKEGMEKSARRGTTLSRTITDFIPGTRWYWEWYDKSKINGEL</sequence>
<proteinExistence type="predicted"/>
<evidence type="ECO:0000313" key="1">
    <source>
        <dbReference type="EMBL" id="QVV89646.1"/>
    </source>
</evidence>
<dbReference type="KEGG" id="mrtj:KHC33_03760"/>
<protein>
    <submittedName>
        <fullName evidence="1">Uncharacterized protein</fullName>
    </submittedName>
</protein>